<dbReference type="EMBL" id="KE525157">
    <property type="protein sequence ID" value="KFB42016.1"/>
    <property type="molecule type" value="Genomic_DNA"/>
</dbReference>
<sequence length="119" mass="13057">MGKTRPSGKTTSGMKVPRASERDSNVFYGVYEGPTALLVVRPISESGGNVSPDQRPGERIFPPGCTPNRSNLHHYHHHHPASFPYDPALMGDAPKHEIREKCSEPTRSPTPTPFPSKAK</sequence>
<gene>
    <name evidence="2" type="ORF">ZHAS_00009595</name>
</gene>
<name>A0A084VVM2_ANOSI</name>
<evidence type="ECO:0000256" key="1">
    <source>
        <dbReference type="SAM" id="MobiDB-lite"/>
    </source>
</evidence>
<evidence type="ECO:0000313" key="2">
    <source>
        <dbReference type="EMBL" id="KFB42016.1"/>
    </source>
</evidence>
<feature type="region of interest" description="Disordered" evidence="1">
    <location>
        <begin position="1"/>
        <end position="22"/>
    </location>
</feature>
<organism evidence="2">
    <name type="scientific">Anopheles sinensis</name>
    <name type="common">Mosquito</name>
    <dbReference type="NCBI Taxonomy" id="74873"/>
    <lineage>
        <taxon>Eukaryota</taxon>
        <taxon>Metazoa</taxon>
        <taxon>Ecdysozoa</taxon>
        <taxon>Arthropoda</taxon>
        <taxon>Hexapoda</taxon>
        <taxon>Insecta</taxon>
        <taxon>Pterygota</taxon>
        <taxon>Neoptera</taxon>
        <taxon>Endopterygota</taxon>
        <taxon>Diptera</taxon>
        <taxon>Nematocera</taxon>
        <taxon>Culicoidea</taxon>
        <taxon>Culicidae</taxon>
        <taxon>Anophelinae</taxon>
        <taxon>Anopheles</taxon>
    </lineage>
</organism>
<feature type="compositionally biased region" description="Basic residues" evidence="1">
    <location>
        <begin position="71"/>
        <end position="80"/>
    </location>
</feature>
<evidence type="ECO:0000313" key="4">
    <source>
        <dbReference type="Proteomes" id="UP000030765"/>
    </source>
</evidence>
<feature type="region of interest" description="Disordered" evidence="1">
    <location>
        <begin position="44"/>
        <end position="119"/>
    </location>
</feature>
<reference evidence="2 4" key="1">
    <citation type="journal article" date="2014" name="BMC Genomics">
        <title>Genome sequence of Anopheles sinensis provides insight into genetics basis of mosquito competence for malaria parasites.</title>
        <authorList>
            <person name="Zhou D."/>
            <person name="Zhang D."/>
            <person name="Ding G."/>
            <person name="Shi L."/>
            <person name="Hou Q."/>
            <person name="Ye Y."/>
            <person name="Xu Y."/>
            <person name="Zhou H."/>
            <person name="Xiong C."/>
            <person name="Li S."/>
            <person name="Yu J."/>
            <person name="Hong S."/>
            <person name="Yu X."/>
            <person name="Zou P."/>
            <person name="Chen C."/>
            <person name="Chang X."/>
            <person name="Wang W."/>
            <person name="Lv Y."/>
            <person name="Sun Y."/>
            <person name="Ma L."/>
            <person name="Shen B."/>
            <person name="Zhu C."/>
        </authorList>
    </citation>
    <scope>NUCLEOTIDE SEQUENCE [LARGE SCALE GENOMIC DNA]</scope>
</reference>
<dbReference type="Proteomes" id="UP000030765">
    <property type="component" value="Unassembled WGS sequence"/>
</dbReference>
<reference evidence="3" key="2">
    <citation type="submission" date="2020-05" db="UniProtKB">
        <authorList>
            <consortium name="EnsemblMetazoa"/>
        </authorList>
    </citation>
    <scope>IDENTIFICATION</scope>
</reference>
<keyword evidence="4" id="KW-1185">Reference proteome</keyword>
<dbReference type="AlphaFoldDB" id="A0A084VVM2"/>
<feature type="compositionally biased region" description="Basic and acidic residues" evidence="1">
    <location>
        <begin position="93"/>
        <end position="104"/>
    </location>
</feature>
<accession>A0A084VVM2</accession>
<protein>
    <submittedName>
        <fullName evidence="2 3">Uncharacterized protein</fullName>
    </submittedName>
</protein>
<proteinExistence type="predicted"/>
<evidence type="ECO:0000313" key="3">
    <source>
        <dbReference type="EnsemblMetazoa" id="ASIC009595-PA"/>
    </source>
</evidence>
<dbReference type="EMBL" id="ATLV01017197">
    <property type="status" value="NOT_ANNOTATED_CDS"/>
    <property type="molecule type" value="Genomic_DNA"/>
</dbReference>
<dbReference type="EnsemblMetazoa" id="ASIC009595-RA">
    <property type="protein sequence ID" value="ASIC009595-PA"/>
    <property type="gene ID" value="ASIC009595"/>
</dbReference>
<feature type="compositionally biased region" description="Pro residues" evidence="1">
    <location>
        <begin position="108"/>
        <end position="119"/>
    </location>
</feature>
<dbReference type="VEuPathDB" id="VectorBase:ASIC009595"/>